<feature type="compositionally biased region" description="Basic and acidic residues" evidence="1">
    <location>
        <begin position="147"/>
        <end position="164"/>
    </location>
</feature>
<feature type="compositionally biased region" description="Polar residues" evidence="1">
    <location>
        <begin position="340"/>
        <end position="360"/>
    </location>
</feature>
<feature type="region of interest" description="Disordered" evidence="1">
    <location>
        <begin position="546"/>
        <end position="577"/>
    </location>
</feature>
<dbReference type="OMA" id="PRSEWFW"/>
<feature type="compositionally biased region" description="Polar residues" evidence="1">
    <location>
        <begin position="183"/>
        <end position="201"/>
    </location>
</feature>
<gene>
    <name evidence="2" type="ORF">SMACR_07591</name>
</gene>
<feature type="region of interest" description="Disordered" evidence="1">
    <location>
        <begin position="1"/>
        <end position="448"/>
    </location>
</feature>
<feature type="compositionally biased region" description="Low complexity" evidence="1">
    <location>
        <begin position="383"/>
        <end position="392"/>
    </location>
</feature>
<sequence length="805" mass="88338">MSHRYPANRKYYDDDRGQPPRPPRSQRDQLNDDDRHTDNRRERDYPSARYSSRETSSYGSVRRNHPASPYYDRDYDRYYCSNRDRDREDYGRDIPGDYDRPRSEYGGSRSGRRRSRSPPPPNPRRHNQIINNHQPGGLRSGRLMPPQRERQGGRNHDRDHDDLTSGRLSPLRREYHSDRDTSTRSGRNSPAPSITSNSGSWTHACAPAARTAQMSRAPSRVPSRASSPARGWKPDDLRAGRLSPPPREIDSGPGDASRSGRTSPAAASSTTSGSRTPAAAPAPARTAQPSQAPSQAPSWVPSRSRSSLRARYPIRARSPVRALQPDNLQSGRLSPLPREGQSSNNNSSSDRTAPAPSTTRGRAPGPARIAQLSQALSRATSGAPPQTRAPAPVQAPAPAPASLPAPASTPRPDPAPAPRPAQAPRPVAPAQDAKPKGSPPSTKTKNTRNTFHFLELSLVENALIPDSHILLDLGKCMDECEQEDPDTPWEEQEKGKKFLKWFEEYRSSVATLRPTVPDMRDHAMLAMKDMIKKGLTRRKLFTELYPLPSKDDDKDKKDSAEPKDNPQPPEPKPTIDVQTDVICLLRPPLSKRHSYITFAPYHLSSPSISPSNVLLTISPALTNLSGSHPFTLTSALPVLSDLKRIAFLWDSSAPPNGPGPLPADLAFLFPGNLPSLETIYILHPEIRPRSEWFWVSPDCDTFRGGEGMGSEALFVEVQEVDVEMQGNWKGGMWDILGEENGAGGGSVGGGAGKRDVWGRGGGEVRVSEGVRDALREVKALETMYNDGKGIGGVKVKLMGCIPVKN</sequence>
<feature type="compositionally biased region" description="Low complexity" evidence="1">
    <location>
        <begin position="215"/>
        <end position="230"/>
    </location>
</feature>
<evidence type="ECO:0000256" key="1">
    <source>
        <dbReference type="SAM" id="MobiDB-lite"/>
    </source>
</evidence>
<feature type="compositionally biased region" description="Low complexity" evidence="1">
    <location>
        <begin position="256"/>
        <end position="298"/>
    </location>
</feature>
<feature type="compositionally biased region" description="Basic and acidic residues" evidence="1">
    <location>
        <begin position="549"/>
        <end position="564"/>
    </location>
</feature>
<feature type="compositionally biased region" description="Basic and acidic residues" evidence="1">
    <location>
        <begin position="71"/>
        <end position="103"/>
    </location>
</feature>
<comment type="caution">
    <text evidence="2">The sequence shown here is derived from an EMBL/GenBank/DDBJ whole genome shotgun (WGS) entry which is preliminary data.</text>
</comment>
<dbReference type="EMBL" id="NMPR01000017">
    <property type="protein sequence ID" value="KAA8634925.1"/>
    <property type="molecule type" value="Genomic_DNA"/>
</dbReference>
<organism evidence="2 3">
    <name type="scientific">Sordaria macrospora</name>
    <dbReference type="NCBI Taxonomy" id="5147"/>
    <lineage>
        <taxon>Eukaryota</taxon>
        <taxon>Fungi</taxon>
        <taxon>Dikarya</taxon>
        <taxon>Ascomycota</taxon>
        <taxon>Pezizomycotina</taxon>
        <taxon>Sordariomycetes</taxon>
        <taxon>Sordariomycetidae</taxon>
        <taxon>Sordariales</taxon>
        <taxon>Sordariaceae</taxon>
        <taxon>Sordaria</taxon>
    </lineage>
</organism>
<feature type="compositionally biased region" description="Pro residues" evidence="1">
    <location>
        <begin position="393"/>
        <end position="427"/>
    </location>
</feature>
<accession>A0A8S9A2X8</accession>
<dbReference type="Proteomes" id="UP000433876">
    <property type="component" value="Unassembled WGS sequence"/>
</dbReference>
<reference evidence="2 3" key="1">
    <citation type="submission" date="2017-07" db="EMBL/GenBank/DDBJ databases">
        <title>Genome sequence of the Sordaria macrospora wild type strain R19027.</title>
        <authorList>
            <person name="Nowrousian M."/>
            <person name="Teichert I."/>
            <person name="Kueck U."/>
        </authorList>
    </citation>
    <scope>NUCLEOTIDE SEQUENCE [LARGE SCALE GENOMIC DNA]</scope>
    <source>
        <strain evidence="2 3">R19027</strain>
        <tissue evidence="2">Mycelium</tissue>
    </source>
</reference>
<dbReference type="PANTHER" id="PTHR48125:SF12">
    <property type="entry name" value="AT HOOK TRANSCRIPTION FACTOR FAMILY-RELATED"/>
    <property type="match status" value="1"/>
</dbReference>
<dbReference type="AlphaFoldDB" id="A0A8S9A2X8"/>
<dbReference type="PANTHER" id="PTHR48125">
    <property type="entry name" value="LP07818P1"/>
    <property type="match status" value="1"/>
</dbReference>
<protein>
    <submittedName>
        <fullName evidence="2">Uncharacterized protein</fullName>
    </submittedName>
</protein>
<evidence type="ECO:0000313" key="2">
    <source>
        <dbReference type="EMBL" id="KAA8634925.1"/>
    </source>
</evidence>
<feature type="compositionally biased region" description="Basic and acidic residues" evidence="1">
    <location>
        <begin position="25"/>
        <end position="46"/>
    </location>
</feature>
<evidence type="ECO:0000313" key="3">
    <source>
        <dbReference type="Proteomes" id="UP000433876"/>
    </source>
</evidence>
<proteinExistence type="predicted"/>
<feature type="compositionally biased region" description="Polar residues" evidence="1">
    <location>
        <begin position="371"/>
        <end position="380"/>
    </location>
</feature>
<dbReference type="VEuPathDB" id="FungiDB:SMAC_07591"/>
<name>A0A8S9A2X8_SORMA</name>
<feature type="compositionally biased region" description="Polar residues" evidence="1">
    <location>
        <begin position="49"/>
        <end position="59"/>
    </location>
</feature>
<feature type="compositionally biased region" description="Basic and acidic residues" evidence="1">
    <location>
        <begin position="171"/>
        <end position="182"/>
    </location>
</feature>